<organism evidence="3 4">
    <name type="scientific">Glutamicibacter arilaitensis (strain DSM 16368 / CIP 108037 / IAM 15318 / JCM 13566 / NCIMB 14258 / Re117)</name>
    <name type="common">Arthrobacter arilaitensis</name>
    <dbReference type="NCBI Taxonomy" id="861360"/>
    <lineage>
        <taxon>Bacteria</taxon>
        <taxon>Bacillati</taxon>
        <taxon>Actinomycetota</taxon>
        <taxon>Actinomycetes</taxon>
        <taxon>Micrococcales</taxon>
        <taxon>Micrococcaceae</taxon>
        <taxon>Glutamicibacter</taxon>
    </lineage>
</organism>
<dbReference type="Proteomes" id="UP000006878">
    <property type="component" value="Chromosome"/>
</dbReference>
<keyword evidence="2" id="KW-0812">Transmembrane</keyword>
<evidence type="ECO:0000256" key="2">
    <source>
        <dbReference type="SAM" id="Phobius"/>
    </source>
</evidence>
<feature type="compositionally biased region" description="Basic and acidic residues" evidence="1">
    <location>
        <begin position="316"/>
        <end position="326"/>
    </location>
</feature>
<protein>
    <recommendedName>
        <fullName evidence="5">Glycosyl hydrolase-like 10 domain-containing protein</fullName>
    </recommendedName>
</protein>
<keyword evidence="2" id="KW-1133">Transmembrane helix</keyword>
<feature type="transmembrane region" description="Helical" evidence="2">
    <location>
        <begin position="12"/>
        <end position="32"/>
    </location>
</feature>
<reference evidence="4" key="1">
    <citation type="journal article" date="2010" name="PLoS ONE">
        <title>The Arthrobacter arilaitensis Re117 genome sequence reveals its genetic adaptation to the surface of cheese.</title>
        <authorList>
            <person name="Monnet C."/>
            <person name="Loux V."/>
            <person name="Gibrat J.F."/>
            <person name="Spinnler E."/>
            <person name="Barbe V."/>
            <person name="Vacherie B."/>
            <person name="Gavory F."/>
            <person name="Gourbeyre E."/>
            <person name="Siguier P."/>
            <person name="Chandler M."/>
            <person name="Elleuch R."/>
            <person name="Irlinger F."/>
            <person name="Vallaeys T."/>
        </authorList>
    </citation>
    <scope>NUCLEOTIDE SEQUENCE</scope>
    <source>
        <strain evidence="4">DSM 16368 / CIP 108037 / IAM 15318 / JCM 13566 / Re117</strain>
    </source>
</reference>
<dbReference type="EMBL" id="FQ311875">
    <property type="protein sequence ID" value="CBT77424.1"/>
    <property type="molecule type" value="Genomic_DNA"/>
</dbReference>
<accession>A0ABP1U5Y5</accession>
<sequence>MSTAKNQHQRRKLAVAAIAGLAIIFSLAAYYMTGFQTSTAHQPAPTPDPKVVAPLPPQRACQDSPRADGASSPGDDFSMHLTKTGSQHPQFSRVVNVGFEDITAEDPARIPEIARRLDSVNATGVSLSIGRLDWVAFPWPAQRDVESSEVAQTGRDYVAEAISAFRCDAQGKRRAIYLNIDTLLGRELERQPSLAGINTEGHPSKNWASISAWKEGGLETRLVGLVSEAVRRYAPDGINVTELMFPSYTFGDDDLKNFEKFSERSDWPRSADGTIDSTSEQIYLWRSKTVTSIMKKVADSLDETGPVLTMDVRSPANEDPRGRPDSGQDYGQLLQVVDRLNIWNFRGIASSNRFSTNELVQRYIKQEPEKYSLEIGLWEGEGAMGSSSVSKELRNAEDHSLLHVSITPTSLMDDSIWSVLEGAWSQLPDARQDAG</sequence>
<evidence type="ECO:0000256" key="1">
    <source>
        <dbReference type="SAM" id="MobiDB-lite"/>
    </source>
</evidence>
<feature type="region of interest" description="Disordered" evidence="1">
    <location>
        <begin position="306"/>
        <end position="329"/>
    </location>
</feature>
<dbReference type="RefSeq" id="WP_013350523.1">
    <property type="nucleotide sequence ID" value="NC_014550.1"/>
</dbReference>
<keyword evidence="4" id="KW-1185">Reference proteome</keyword>
<evidence type="ECO:0000313" key="4">
    <source>
        <dbReference type="Proteomes" id="UP000006878"/>
    </source>
</evidence>
<evidence type="ECO:0000313" key="3">
    <source>
        <dbReference type="EMBL" id="CBT77424.1"/>
    </source>
</evidence>
<gene>
    <name evidence="3" type="ordered locus">AARI_32250</name>
</gene>
<proteinExistence type="predicted"/>
<reference evidence="4" key="2">
    <citation type="submission" date="2010-07" db="EMBL/GenBank/DDBJ databases">
        <title>Complete genome sequence of Arthrobacter arilaitensis (strain DSM 16368 / CIP 108037 / JCM 13566 / Re117).</title>
        <authorList>
            <person name="Genoscope."/>
        </authorList>
    </citation>
    <scope>NUCLEOTIDE SEQUENCE [LARGE SCALE GENOMIC DNA]</scope>
    <source>
        <strain evidence="4">DSM 16368 / CIP 108037 / IAM 15318 / JCM 13566 / Re117</strain>
    </source>
</reference>
<keyword evidence="2" id="KW-0472">Membrane</keyword>
<name>A0ABP1U5Y5_GLUAR</name>
<dbReference type="GeneID" id="303186769"/>
<evidence type="ECO:0008006" key="5">
    <source>
        <dbReference type="Google" id="ProtNLM"/>
    </source>
</evidence>
<feature type="region of interest" description="Disordered" evidence="1">
    <location>
        <begin position="38"/>
        <end position="77"/>
    </location>
</feature>
<dbReference type="Gene3D" id="3.20.20.80">
    <property type="entry name" value="Glycosidases"/>
    <property type="match status" value="1"/>
</dbReference>